<dbReference type="RefSeq" id="WP_376852789.1">
    <property type="nucleotide sequence ID" value="NZ_JBHSMF010000015.1"/>
</dbReference>
<dbReference type="Gene3D" id="2.40.160.50">
    <property type="entry name" value="membrane protein fhac: a member of the omp85/tpsb transporter family"/>
    <property type="match status" value="1"/>
</dbReference>
<feature type="signal peptide" evidence="9">
    <location>
        <begin position="1"/>
        <end position="20"/>
    </location>
</feature>
<evidence type="ECO:0000256" key="1">
    <source>
        <dbReference type="ARBA" id="ARBA00004442"/>
    </source>
</evidence>
<keyword evidence="3" id="KW-0813">Transport</keyword>
<dbReference type="InterPro" id="IPR034746">
    <property type="entry name" value="POTRA"/>
</dbReference>
<evidence type="ECO:0000313" key="11">
    <source>
        <dbReference type="EMBL" id="MFC5500543.1"/>
    </source>
</evidence>
<keyword evidence="4" id="KW-1134">Transmembrane beta strand</keyword>
<dbReference type="Gene3D" id="3.10.20.310">
    <property type="entry name" value="membrane protein fhac"/>
    <property type="match status" value="1"/>
</dbReference>
<gene>
    <name evidence="11" type="ORF">ACFPOE_23575</name>
</gene>
<dbReference type="EMBL" id="JBHSMF010000015">
    <property type="protein sequence ID" value="MFC5500543.1"/>
    <property type="molecule type" value="Genomic_DNA"/>
</dbReference>
<dbReference type="InterPro" id="IPR051544">
    <property type="entry name" value="TPS_OM_transporter"/>
</dbReference>
<dbReference type="Pfam" id="PF03865">
    <property type="entry name" value="ShlB"/>
    <property type="match status" value="1"/>
</dbReference>
<evidence type="ECO:0000256" key="3">
    <source>
        <dbReference type="ARBA" id="ARBA00022448"/>
    </source>
</evidence>
<dbReference type="Pfam" id="PF08479">
    <property type="entry name" value="POTRA_2"/>
    <property type="match status" value="1"/>
</dbReference>
<proteinExistence type="inferred from homology"/>
<keyword evidence="9" id="KW-0732">Signal</keyword>
<dbReference type="PANTHER" id="PTHR34597">
    <property type="entry name" value="SLR1661 PROTEIN"/>
    <property type="match status" value="1"/>
</dbReference>
<evidence type="ECO:0000256" key="7">
    <source>
        <dbReference type="ARBA" id="ARBA00023136"/>
    </source>
</evidence>
<evidence type="ECO:0000256" key="6">
    <source>
        <dbReference type="ARBA" id="ARBA00022927"/>
    </source>
</evidence>
<feature type="chain" id="PRO_5046164049" evidence="9">
    <location>
        <begin position="21"/>
        <end position="555"/>
    </location>
</feature>
<keyword evidence="7" id="KW-0472">Membrane</keyword>
<dbReference type="PROSITE" id="PS51779">
    <property type="entry name" value="POTRA"/>
    <property type="match status" value="1"/>
</dbReference>
<name>A0ABW0NMY7_9BURK</name>
<protein>
    <submittedName>
        <fullName evidence="11">ShlB/FhaC/HecB family hemolysin secretion/activation protein</fullName>
    </submittedName>
</protein>
<comment type="subcellular location">
    <subcellularLocation>
        <location evidence="1">Cell outer membrane</location>
    </subcellularLocation>
</comment>
<keyword evidence="12" id="KW-1185">Reference proteome</keyword>
<keyword evidence="6" id="KW-0653">Protein transport</keyword>
<comment type="similarity">
    <text evidence="2">Belongs to the TPS (TC 1.B.20) family.</text>
</comment>
<keyword evidence="5" id="KW-0812">Transmembrane</keyword>
<reference evidence="12" key="1">
    <citation type="journal article" date="2019" name="Int. J. Syst. Evol. Microbiol.">
        <title>The Global Catalogue of Microorganisms (GCM) 10K type strain sequencing project: providing services to taxonomists for standard genome sequencing and annotation.</title>
        <authorList>
            <consortium name="The Broad Institute Genomics Platform"/>
            <consortium name="The Broad Institute Genome Sequencing Center for Infectious Disease"/>
            <person name="Wu L."/>
            <person name="Ma J."/>
        </authorList>
    </citation>
    <scope>NUCLEOTIDE SEQUENCE [LARGE SCALE GENOMIC DNA]</scope>
    <source>
        <strain evidence="12">CCUG 57401</strain>
    </source>
</reference>
<comment type="caution">
    <text evidence="11">The sequence shown here is derived from an EMBL/GenBank/DDBJ whole genome shotgun (WGS) entry which is preliminary data.</text>
</comment>
<evidence type="ECO:0000256" key="4">
    <source>
        <dbReference type="ARBA" id="ARBA00022452"/>
    </source>
</evidence>
<dbReference type="InterPro" id="IPR005565">
    <property type="entry name" value="Hemolysn_activator_HlyB_C"/>
</dbReference>
<evidence type="ECO:0000256" key="8">
    <source>
        <dbReference type="ARBA" id="ARBA00023237"/>
    </source>
</evidence>
<feature type="domain" description="POTRA" evidence="10">
    <location>
        <begin position="64"/>
        <end position="139"/>
    </location>
</feature>
<evidence type="ECO:0000256" key="9">
    <source>
        <dbReference type="SAM" id="SignalP"/>
    </source>
</evidence>
<evidence type="ECO:0000259" key="10">
    <source>
        <dbReference type="PROSITE" id="PS51779"/>
    </source>
</evidence>
<accession>A0ABW0NMY7</accession>
<keyword evidence="8" id="KW-0998">Cell outer membrane</keyword>
<dbReference type="InterPro" id="IPR013686">
    <property type="entry name" value="Polypept-transport_assoc_ShlB"/>
</dbReference>
<sequence length="555" mass="58755">MSPIRIFPLALLALAQAALAQQPPSAGGQLQQIPPAPPAPRAPPEIRIQQPDAPASAAADQARIKVGALRVSGSRVYSEPELVAIAGFRPGSELSLSELREMAARITAHYRSHGYFVALAYLPQQQIRDNVVTIAVSEGQYRNVTVNNTSNLSDRVVRGGLAGIGSGDPILLEPLETRLLVLSDLPGVKVRSTLVPGESVGTSDLLVDVTPGNRISGSVDADNAGNPYTGQWRVGATLNVNNPLGLGDVAGLRVLTSGEGLKYARASYQLQLGRGQVGVAYSKLDYRLGKEFESLGAHGTAEIASAFARYPLLRSRNASLYAQLGYDAKRFQDRIDAVPSVTDKRAQVWTASLYGDQTDSLGGGGQTAYGLSLSSGTIDIQTPGALAVDAATARSNGRFNKLAFNASRSQSLGGPFSLYGAINGQLGSKNLDVSEKMELGGMYAVRAYPEGEAYADEGYVVTVEGRMLLPRFSPGQPGSLQAVAFVDAGSVRTNHTPWSAGDNRRTLSGAGVGLVWSDPGNFTVRGYYAHKLGSEKAMSSPDRSGRFWVQGVKYF</sequence>
<evidence type="ECO:0000313" key="12">
    <source>
        <dbReference type="Proteomes" id="UP001596037"/>
    </source>
</evidence>
<organism evidence="11 12">
    <name type="scientific">Caenimonas terrae</name>
    <dbReference type="NCBI Taxonomy" id="696074"/>
    <lineage>
        <taxon>Bacteria</taxon>
        <taxon>Pseudomonadati</taxon>
        <taxon>Pseudomonadota</taxon>
        <taxon>Betaproteobacteria</taxon>
        <taxon>Burkholderiales</taxon>
        <taxon>Comamonadaceae</taxon>
        <taxon>Caenimonas</taxon>
    </lineage>
</organism>
<dbReference type="Proteomes" id="UP001596037">
    <property type="component" value="Unassembled WGS sequence"/>
</dbReference>
<evidence type="ECO:0000256" key="2">
    <source>
        <dbReference type="ARBA" id="ARBA00009055"/>
    </source>
</evidence>
<dbReference type="PANTHER" id="PTHR34597:SF1">
    <property type="entry name" value="HEME_HEMOPEXIN TRANSPORTER PROTEIN HUXB"/>
    <property type="match status" value="1"/>
</dbReference>
<evidence type="ECO:0000256" key="5">
    <source>
        <dbReference type="ARBA" id="ARBA00022692"/>
    </source>
</evidence>